<dbReference type="Proteomes" id="UP000828390">
    <property type="component" value="Unassembled WGS sequence"/>
</dbReference>
<keyword evidence="2" id="KW-1185">Reference proteome</keyword>
<evidence type="ECO:0000313" key="2">
    <source>
        <dbReference type="Proteomes" id="UP000828390"/>
    </source>
</evidence>
<protein>
    <submittedName>
        <fullName evidence="1">Uncharacterized protein</fullName>
    </submittedName>
</protein>
<name>A0A9D4C6K4_DREPO</name>
<gene>
    <name evidence="1" type="ORF">DPMN_061210</name>
</gene>
<sequence>MESLQASYNKQLHKIHDTRQKINTILDEIEKNTVKELDDKMTILKASIKTDVDNCSKVNNELNRLSDAMHDILDKGKVELLFIASKKCLEKVKQSETYLKENSVKVESSLSFKANSDVQRYLSKLSGLGRIVLSSQPLSVKGNPDLVFTVQGKSEYDMRILSDYWKFMKSFFSIGHSITAICDLPNDQILVADHSYERIKLLNHQYQVVGYCDLTGYPRNICHITANKVAISMNKYKTYAVQFVSVNSGRLVMGINLQFQHLCNGIAHNLQNLYITSDTALFKYSMS</sequence>
<reference evidence="1" key="1">
    <citation type="journal article" date="2019" name="bioRxiv">
        <title>The Genome of the Zebra Mussel, Dreissena polymorpha: A Resource for Invasive Species Research.</title>
        <authorList>
            <person name="McCartney M.A."/>
            <person name="Auch B."/>
            <person name="Kono T."/>
            <person name="Mallez S."/>
            <person name="Zhang Y."/>
            <person name="Obille A."/>
            <person name="Becker A."/>
            <person name="Abrahante J.E."/>
            <person name="Garbe J."/>
            <person name="Badalamenti J.P."/>
            <person name="Herman A."/>
            <person name="Mangelson H."/>
            <person name="Liachko I."/>
            <person name="Sullivan S."/>
            <person name="Sone E.D."/>
            <person name="Koren S."/>
            <person name="Silverstein K.A.T."/>
            <person name="Beckman K.B."/>
            <person name="Gohl D.M."/>
        </authorList>
    </citation>
    <scope>NUCLEOTIDE SEQUENCE</scope>
    <source>
        <strain evidence="1">Duluth1</strain>
        <tissue evidence="1">Whole animal</tissue>
    </source>
</reference>
<reference evidence="1" key="2">
    <citation type="submission" date="2020-11" db="EMBL/GenBank/DDBJ databases">
        <authorList>
            <person name="McCartney M.A."/>
            <person name="Auch B."/>
            <person name="Kono T."/>
            <person name="Mallez S."/>
            <person name="Becker A."/>
            <person name="Gohl D.M."/>
            <person name="Silverstein K.A.T."/>
            <person name="Koren S."/>
            <person name="Bechman K.B."/>
            <person name="Herman A."/>
            <person name="Abrahante J.E."/>
            <person name="Garbe J."/>
        </authorList>
    </citation>
    <scope>NUCLEOTIDE SEQUENCE</scope>
    <source>
        <strain evidence="1">Duluth1</strain>
        <tissue evidence="1">Whole animal</tissue>
    </source>
</reference>
<organism evidence="1 2">
    <name type="scientific">Dreissena polymorpha</name>
    <name type="common">Zebra mussel</name>
    <name type="synonym">Mytilus polymorpha</name>
    <dbReference type="NCBI Taxonomy" id="45954"/>
    <lineage>
        <taxon>Eukaryota</taxon>
        <taxon>Metazoa</taxon>
        <taxon>Spiralia</taxon>
        <taxon>Lophotrochozoa</taxon>
        <taxon>Mollusca</taxon>
        <taxon>Bivalvia</taxon>
        <taxon>Autobranchia</taxon>
        <taxon>Heteroconchia</taxon>
        <taxon>Euheterodonta</taxon>
        <taxon>Imparidentia</taxon>
        <taxon>Neoheterodontei</taxon>
        <taxon>Myida</taxon>
        <taxon>Dreissenoidea</taxon>
        <taxon>Dreissenidae</taxon>
        <taxon>Dreissena</taxon>
    </lineage>
</organism>
<comment type="caution">
    <text evidence="1">The sequence shown here is derived from an EMBL/GenBank/DDBJ whole genome shotgun (WGS) entry which is preliminary data.</text>
</comment>
<proteinExistence type="predicted"/>
<accession>A0A9D4C6K4</accession>
<evidence type="ECO:0000313" key="1">
    <source>
        <dbReference type="EMBL" id="KAH3718406.1"/>
    </source>
</evidence>
<dbReference type="AlphaFoldDB" id="A0A9D4C6K4"/>
<dbReference type="EMBL" id="JAIWYP010000013">
    <property type="protein sequence ID" value="KAH3718406.1"/>
    <property type="molecule type" value="Genomic_DNA"/>
</dbReference>